<protein>
    <recommendedName>
        <fullName evidence="4">Rrn9 domain-containing protein</fullName>
    </recommendedName>
</protein>
<name>A0AAW0C306_9AGAR</name>
<dbReference type="EMBL" id="JAYKXP010000059">
    <property type="protein sequence ID" value="KAK7033916.1"/>
    <property type="molecule type" value="Genomic_DNA"/>
</dbReference>
<feature type="region of interest" description="Disordered" evidence="1">
    <location>
        <begin position="174"/>
        <end position="199"/>
    </location>
</feature>
<organism evidence="2 3">
    <name type="scientific">Paramarasmius palmivorus</name>
    <dbReference type="NCBI Taxonomy" id="297713"/>
    <lineage>
        <taxon>Eukaryota</taxon>
        <taxon>Fungi</taxon>
        <taxon>Dikarya</taxon>
        <taxon>Basidiomycota</taxon>
        <taxon>Agaricomycotina</taxon>
        <taxon>Agaricomycetes</taxon>
        <taxon>Agaricomycetidae</taxon>
        <taxon>Agaricales</taxon>
        <taxon>Marasmiineae</taxon>
        <taxon>Marasmiaceae</taxon>
        <taxon>Paramarasmius</taxon>
    </lineage>
</organism>
<feature type="compositionally biased region" description="Acidic residues" evidence="1">
    <location>
        <begin position="128"/>
        <end position="142"/>
    </location>
</feature>
<comment type="caution">
    <text evidence="2">The sequence shown here is derived from an EMBL/GenBank/DDBJ whole genome shotgun (WGS) entry which is preliminary data.</text>
</comment>
<proteinExistence type="predicted"/>
<evidence type="ECO:0000256" key="1">
    <source>
        <dbReference type="SAM" id="MobiDB-lite"/>
    </source>
</evidence>
<feature type="compositionally biased region" description="Basic and acidic residues" evidence="1">
    <location>
        <begin position="304"/>
        <end position="325"/>
    </location>
</feature>
<feature type="region of interest" description="Disordered" evidence="1">
    <location>
        <begin position="114"/>
        <end position="142"/>
    </location>
</feature>
<accession>A0AAW0C306</accession>
<dbReference type="AlphaFoldDB" id="A0AAW0C306"/>
<feature type="region of interest" description="Disordered" evidence="1">
    <location>
        <begin position="253"/>
        <end position="325"/>
    </location>
</feature>
<keyword evidence="3" id="KW-1185">Reference proteome</keyword>
<evidence type="ECO:0000313" key="3">
    <source>
        <dbReference type="Proteomes" id="UP001383192"/>
    </source>
</evidence>
<dbReference type="Proteomes" id="UP001383192">
    <property type="component" value="Unassembled WGS sequence"/>
</dbReference>
<sequence>MSSSSSYPRKRKHSELEHRHARHEGEPDPALFIQAHEADIVRGPQALVAAKSLEVSEATVGSGLIRWGGEVVSRRFTGEDDEGVDEEGEEEKDAVWVDRYDARLLLDRDSFASTQKDWKPASAPTNDSDSDGWSDLPSDAEDTFFLTPEEIEDYKRDKRRRDIERSREARLKARMDEDGVTAEDVWGGSDEEPEEPQKDFMRRTAKHILSSPNPAQLEMRILANHGADKRFAFLRGRWSRSWQVIKAKLRMELEKEEEERKRKSAPGLGSLGDYGDSSDEEDGAGAVGEIENEARATSEVGENEYERGEEKQSQESIEAEKEARRARAKEWMAKRRALDS</sequence>
<evidence type="ECO:0008006" key="4">
    <source>
        <dbReference type="Google" id="ProtNLM"/>
    </source>
</evidence>
<evidence type="ECO:0000313" key="2">
    <source>
        <dbReference type="EMBL" id="KAK7033916.1"/>
    </source>
</evidence>
<feature type="compositionally biased region" description="Basic and acidic residues" evidence="1">
    <location>
        <begin position="14"/>
        <end position="26"/>
    </location>
</feature>
<reference evidence="2 3" key="1">
    <citation type="submission" date="2024-01" db="EMBL/GenBank/DDBJ databases">
        <title>A draft genome for a cacao thread blight-causing isolate of Paramarasmius palmivorus.</title>
        <authorList>
            <person name="Baruah I.K."/>
            <person name="Bukari Y."/>
            <person name="Amoako-Attah I."/>
            <person name="Meinhardt L.W."/>
            <person name="Bailey B.A."/>
            <person name="Cohen S.P."/>
        </authorList>
    </citation>
    <scope>NUCLEOTIDE SEQUENCE [LARGE SCALE GENOMIC DNA]</scope>
    <source>
        <strain evidence="2 3">GH-12</strain>
    </source>
</reference>
<feature type="region of interest" description="Disordered" evidence="1">
    <location>
        <begin position="1"/>
        <end position="26"/>
    </location>
</feature>
<gene>
    <name evidence="2" type="ORF">VNI00_012540</name>
</gene>